<dbReference type="InterPro" id="IPR015797">
    <property type="entry name" value="NUDIX_hydrolase-like_dom_sf"/>
</dbReference>
<keyword evidence="4" id="KW-1185">Reference proteome</keyword>
<organism evidence="3 4">
    <name type="scientific">Inconstantimicrobium porci</name>
    <dbReference type="NCBI Taxonomy" id="2652291"/>
    <lineage>
        <taxon>Bacteria</taxon>
        <taxon>Bacillati</taxon>
        <taxon>Bacillota</taxon>
        <taxon>Clostridia</taxon>
        <taxon>Eubacteriales</taxon>
        <taxon>Clostridiaceae</taxon>
        <taxon>Inconstantimicrobium</taxon>
    </lineage>
</organism>
<dbReference type="GO" id="GO:0016787">
    <property type="term" value="F:hydrolase activity"/>
    <property type="evidence" value="ECO:0007669"/>
    <property type="project" value="UniProtKB-KW"/>
</dbReference>
<evidence type="ECO:0000256" key="1">
    <source>
        <dbReference type="ARBA" id="ARBA00005582"/>
    </source>
</evidence>
<comment type="caution">
    <text evidence="3">The sequence shown here is derived from an EMBL/GenBank/DDBJ whole genome shotgun (WGS) entry which is preliminary data.</text>
</comment>
<dbReference type="Proteomes" id="UP000460287">
    <property type="component" value="Unassembled WGS sequence"/>
</dbReference>
<dbReference type="SUPFAM" id="SSF55811">
    <property type="entry name" value="Nudix"/>
    <property type="match status" value="1"/>
</dbReference>
<dbReference type="AlphaFoldDB" id="A0A7X2MYZ6"/>
<gene>
    <name evidence="3" type="ORF">FYJ33_09455</name>
</gene>
<sequence>MKLIEQLEKYQPVNEQEEKDKSFIISCLKQFDNIFSRENNLAHMTASAWVVNKTHDKVLMAYHNIYDSWSWLGGHADGETDLLSTAMREVEEESGIHNIHPVSDDIYSLEVLTVDGHIKRGEYVSSHLHLNVTYLIEADEAESLSIKPDENSGVKWFALDEAIKASSEKWFRDNIYNKLNEKLKYFR</sequence>
<proteinExistence type="inferred from homology"/>
<dbReference type="Gene3D" id="3.90.79.10">
    <property type="entry name" value="Nucleoside Triphosphate Pyrophosphohydrolase"/>
    <property type="match status" value="1"/>
</dbReference>
<protein>
    <submittedName>
        <fullName evidence="3">NUDIX hydrolase</fullName>
    </submittedName>
</protein>
<dbReference type="PROSITE" id="PS51462">
    <property type="entry name" value="NUDIX"/>
    <property type="match status" value="1"/>
</dbReference>
<dbReference type="PANTHER" id="PTHR43736">
    <property type="entry name" value="ADP-RIBOSE PYROPHOSPHATASE"/>
    <property type="match status" value="1"/>
</dbReference>
<dbReference type="Pfam" id="PF00293">
    <property type="entry name" value="NUDIX"/>
    <property type="match status" value="1"/>
</dbReference>
<dbReference type="CDD" id="cd03674">
    <property type="entry name" value="NUDIX_Hydrolase"/>
    <property type="match status" value="1"/>
</dbReference>
<comment type="similarity">
    <text evidence="1">Belongs to the Nudix hydrolase family.</text>
</comment>
<dbReference type="InterPro" id="IPR000086">
    <property type="entry name" value="NUDIX_hydrolase_dom"/>
</dbReference>
<reference evidence="3 4" key="1">
    <citation type="submission" date="2019-08" db="EMBL/GenBank/DDBJ databases">
        <title>In-depth cultivation of the pig gut microbiome towards novel bacterial diversity and tailored functional studies.</title>
        <authorList>
            <person name="Wylensek D."/>
            <person name="Hitch T.C.A."/>
            <person name="Clavel T."/>
        </authorList>
    </citation>
    <scope>NUCLEOTIDE SEQUENCE [LARGE SCALE GENOMIC DNA]</scope>
    <source>
        <strain evidence="3 4">WCA-383-APC-5B</strain>
    </source>
</reference>
<accession>A0A7X2MYZ6</accession>
<feature type="domain" description="Nudix hydrolase" evidence="2">
    <location>
        <begin position="41"/>
        <end position="179"/>
    </location>
</feature>
<keyword evidence="3" id="KW-0378">Hydrolase</keyword>
<evidence type="ECO:0000313" key="3">
    <source>
        <dbReference type="EMBL" id="MSR91628.1"/>
    </source>
</evidence>
<name>A0A7X2MYZ6_9CLOT</name>
<dbReference type="EMBL" id="VULX01000013">
    <property type="protein sequence ID" value="MSR91628.1"/>
    <property type="molecule type" value="Genomic_DNA"/>
</dbReference>
<evidence type="ECO:0000259" key="2">
    <source>
        <dbReference type="PROSITE" id="PS51462"/>
    </source>
</evidence>
<dbReference type="RefSeq" id="WP_154531523.1">
    <property type="nucleotide sequence ID" value="NZ_JAQXTV010000130.1"/>
</dbReference>
<evidence type="ECO:0000313" key="4">
    <source>
        <dbReference type="Proteomes" id="UP000460287"/>
    </source>
</evidence>
<dbReference type="PANTHER" id="PTHR43736:SF1">
    <property type="entry name" value="DIHYDRONEOPTERIN TRIPHOSPHATE DIPHOSPHATASE"/>
    <property type="match status" value="1"/>
</dbReference>